<keyword evidence="2" id="KW-1185">Reference proteome</keyword>
<organism evidence="1 2">
    <name type="scientific">Phytophthora aleatoria</name>
    <dbReference type="NCBI Taxonomy" id="2496075"/>
    <lineage>
        <taxon>Eukaryota</taxon>
        <taxon>Sar</taxon>
        <taxon>Stramenopiles</taxon>
        <taxon>Oomycota</taxon>
        <taxon>Peronosporomycetes</taxon>
        <taxon>Peronosporales</taxon>
        <taxon>Peronosporaceae</taxon>
        <taxon>Phytophthora</taxon>
    </lineage>
</organism>
<evidence type="ECO:0000313" key="2">
    <source>
        <dbReference type="Proteomes" id="UP000709295"/>
    </source>
</evidence>
<dbReference type="EMBL" id="JAENGY010001786">
    <property type="protein sequence ID" value="KAG6946921.1"/>
    <property type="molecule type" value="Genomic_DNA"/>
</dbReference>
<accession>A0A8J5MD78</accession>
<feature type="non-terminal residue" evidence="1">
    <location>
        <position position="1"/>
    </location>
</feature>
<dbReference type="Proteomes" id="UP000709295">
    <property type="component" value="Unassembled WGS sequence"/>
</dbReference>
<comment type="caution">
    <text evidence="1">The sequence shown here is derived from an EMBL/GenBank/DDBJ whole genome shotgun (WGS) entry which is preliminary data.</text>
</comment>
<dbReference type="AlphaFoldDB" id="A0A8J5MD78"/>
<evidence type="ECO:0000313" key="1">
    <source>
        <dbReference type="EMBL" id="KAG6946921.1"/>
    </source>
</evidence>
<reference evidence="1" key="1">
    <citation type="submission" date="2021-01" db="EMBL/GenBank/DDBJ databases">
        <title>Phytophthora aleatoria, a newly-described species from Pinus radiata is distinct from Phytophthora cactorum isolates based on comparative genomics.</title>
        <authorList>
            <person name="Mcdougal R."/>
            <person name="Panda P."/>
            <person name="Williams N."/>
            <person name="Studholme D.J."/>
        </authorList>
    </citation>
    <scope>NUCLEOTIDE SEQUENCE</scope>
    <source>
        <strain evidence="1">NZFS 4037</strain>
    </source>
</reference>
<proteinExistence type="predicted"/>
<protein>
    <submittedName>
        <fullName evidence="1">Uncharacterized protein</fullName>
    </submittedName>
</protein>
<name>A0A8J5MD78_9STRA</name>
<feature type="non-terminal residue" evidence="1">
    <location>
        <position position="128"/>
    </location>
</feature>
<gene>
    <name evidence="1" type="ORF">JG688_00015816</name>
</gene>
<sequence length="128" mass="14271">LARANAYLTRKLAVDLSKDRDSHRDFIVDLISELLSGMWKEAPSERQMFYTDAGSHNEIAEHTSPSSAVWVASTRGGVGAIGSPQKRCSVVASKQFYTDMNCKQRRCVNVHSSDKPYACPQKTSTCWE</sequence>